<proteinExistence type="inferred from homology"/>
<gene>
    <name evidence="5" type="primary">TTC38</name>
    <name evidence="5" type="ORF">AV530_010947</name>
</gene>
<sequence>MVPLRDCKAWQDAGLVLSTTSNEACKLFDAVLTQYATWTNNESLGGIEGCLSKLKAADPNFTMGHVIANGLELIGTGSSVRLNKELDSAMRTMMMLSKSQPLTEREKLHVSALNMFASGQLPKACDLWEQILQSHPTDLLALKFSHDTFFYLGYQTQMRDSVARVYPFWTPDIPLSSYVKGIYSFGLMETNLFDRAEKLAHEALAINQTDAWSVHTIAHINEMKAEVKKGLDFMKETENNWKDSDMLACHNYWHWALYFIEKGDYEAALTIYDNHIAPRCLSSGSMLDIVDNSSMLYRLHLEGVKLGDRWNSVLRLTKQHTKDHILLFNDVHILMSSLGAKDHKTTDELLTTLQELAKEPGEDHELSMAPKLGLPLCQALVEFENGNCDKAVDLLYPIRYQLIQIGGSNAQRDVFSQLLIHAALNSKSQAKRNLARCLLRERDEMRPNSPMTERLIRKAAAVHSVA</sequence>
<dbReference type="PANTHER" id="PTHR16263:SF4">
    <property type="entry name" value="TETRATRICOPEPTIDE REPEAT PROTEIN 38"/>
    <property type="match status" value="1"/>
</dbReference>
<keyword evidence="6" id="KW-1185">Reference proteome</keyword>
<protein>
    <recommendedName>
        <fullName evidence="2">Tetratricopeptide repeat protein 38</fullName>
    </recommendedName>
</protein>
<name>A0A1V4K9W0_PATFA</name>
<dbReference type="InterPro" id="IPR011990">
    <property type="entry name" value="TPR-like_helical_dom_sf"/>
</dbReference>
<dbReference type="CDD" id="cd05804">
    <property type="entry name" value="StaR_like"/>
    <property type="match status" value="1"/>
</dbReference>
<evidence type="ECO:0000256" key="1">
    <source>
        <dbReference type="ARBA" id="ARBA00005857"/>
    </source>
</evidence>
<dbReference type="Gene3D" id="1.25.40.10">
    <property type="entry name" value="Tetratricopeptide repeat domain"/>
    <property type="match status" value="1"/>
</dbReference>
<evidence type="ECO:0000313" key="6">
    <source>
        <dbReference type="Proteomes" id="UP000190648"/>
    </source>
</evidence>
<evidence type="ECO:0000313" key="5">
    <source>
        <dbReference type="EMBL" id="OPJ80687.1"/>
    </source>
</evidence>
<dbReference type="STRING" id="372326.A0A1V4K9W0"/>
<dbReference type="AlphaFoldDB" id="A0A1V4K9W0"/>
<evidence type="ECO:0000256" key="2">
    <source>
        <dbReference type="ARBA" id="ARBA00019992"/>
    </source>
</evidence>
<keyword evidence="3" id="KW-0677">Repeat</keyword>
<comment type="similarity">
    <text evidence="1">Belongs to the TTC38 family.</text>
</comment>
<reference evidence="5 6" key="1">
    <citation type="submission" date="2016-02" db="EMBL/GenBank/DDBJ databases">
        <title>Band-tailed pigeon sequencing and assembly.</title>
        <authorList>
            <person name="Soares A.E."/>
            <person name="Novak B.J."/>
            <person name="Rice E.S."/>
            <person name="O'Connell B."/>
            <person name="Chang D."/>
            <person name="Weber S."/>
            <person name="Shapiro B."/>
        </authorList>
    </citation>
    <scope>NUCLEOTIDE SEQUENCE [LARGE SCALE GENOMIC DNA]</scope>
    <source>
        <strain evidence="5">BTP2013</strain>
        <tissue evidence="5">Blood</tissue>
    </source>
</reference>
<evidence type="ECO:0000256" key="3">
    <source>
        <dbReference type="ARBA" id="ARBA00022737"/>
    </source>
</evidence>
<keyword evidence="4" id="KW-0802">TPR repeat</keyword>
<dbReference type="EMBL" id="LSYS01004200">
    <property type="protein sequence ID" value="OPJ80687.1"/>
    <property type="molecule type" value="Genomic_DNA"/>
</dbReference>
<accession>A0A1V4K9W0</accession>
<organism evidence="5 6">
    <name type="scientific">Patagioenas fasciata monilis</name>
    <dbReference type="NCBI Taxonomy" id="372326"/>
    <lineage>
        <taxon>Eukaryota</taxon>
        <taxon>Metazoa</taxon>
        <taxon>Chordata</taxon>
        <taxon>Craniata</taxon>
        <taxon>Vertebrata</taxon>
        <taxon>Euteleostomi</taxon>
        <taxon>Archelosauria</taxon>
        <taxon>Archosauria</taxon>
        <taxon>Dinosauria</taxon>
        <taxon>Saurischia</taxon>
        <taxon>Theropoda</taxon>
        <taxon>Coelurosauria</taxon>
        <taxon>Aves</taxon>
        <taxon>Neognathae</taxon>
        <taxon>Neoaves</taxon>
        <taxon>Columbimorphae</taxon>
        <taxon>Columbiformes</taxon>
        <taxon>Columbidae</taxon>
        <taxon>Patagioenas</taxon>
    </lineage>
</organism>
<dbReference type="PANTHER" id="PTHR16263">
    <property type="entry name" value="TETRATRICOPEPTIDE REPEAT PROTEIN 38"/>
    <property type="match status" value="1"/>
</dbReference>
<dbReference type="OrthoDB" id="1427555at2759"/>
<comment type="caution">
    <text evidence="5">The sequence shown here is derived from an EMBL/GenBank/DDBJ whole genome shotgun (WGS) entry which is preliminary data.</text>
</comment>
<dbReference type="InterPro" id="IPR033891">
    <property type="entry name" value="TTC38"/>
</dbReference>
<dbReference type="SUPFAM" id="SSF48452">
    <property type="entry name" value="TPR-like"/>
    <property type="match status" value="1"/>
</dbReference>
<evidence type="ECO:0000256" key="4">
    <source>
        <dbReference type="ARBA" id="ARBA00022803"/>
    </source>
</evidence>
<dbReference type="Proteomes" id="UP000190648">
    <property type="component" value="Unassembled WGS sequence"/>
</dbReference>